<comment type="caution">
    <text evidence="2">The sequence shown here is derived from an EMBL/GenBank/DDBJ whole genome shotgun (WGS) entry which is preliminary data.</text>
</comment>
<evidence type="ECO:0000313" key="3">
    <source>
        <dbReference type="Proteomes" id="UP001268089"/>
    </source>
</evidence>
<dbReference type="Proteomes" id="UP001268089">
    <property type="component" value="Unassembled WGS sequence"/>
</dbReference>
<accession>A0ABU1ZTB1</accession>
<keyword evidence="1" id="KW-1133">Transmembrane helix</keyword>
<feature type="transmembrane region" description="Helical" evidence="1">
    <location>
        <begin position="49"/>
        <end position="68"/>
    </location>
</feature>
<gene>
    <name evidence="2" type="ORF">J2X15_003075</name>
</gene>
<name>A0ABU1ZTB1_9BURK</name>
<keyword evidence="1" id="KW-0812">Transmembrane</keyword>
<feature type="transmembrane region" description="Helical" evidence="1">
    <location>
        <begin position="75"/>
        <end position="94"/>
    </location>
</feature>
<dbReference type="RefSeq" id="WP_310344257.1">
    <property type="nucleotide sequence ID" value="NZ_JAVDXO010000007.1"/>
</dbReference>
<keyword evidence="3" id="KW-1185">Reference proteome</keyword>
<keyword evidence="1" id="KW-0472">Membrane</keyword>
<evidence type="ECO:0008006" key="4">
    <source>
        <dbReference type="Google" id="ProtNLM"/>
    </source>
</evidence>
<proteinExistence type="predicted"/>
<evidence type="ECO:0000256" key="1">
    <source>
        <dbReference type="SAM" id="Phobius"/>
    </source>
</evidence>
<dbReference type="Pfam" id="PF13781">
    <property type="entry name" value="DoxX_3"/>
    <property type="match status" value="1"/>
</dbReference>
<reference evidence="2 3" key="1">
    <citation type="submission" date="2023-07" db="EMBL/GenBank/DDBJ databases">
        <title>Sorghum-associated microbial communities from plants grown in Nebraska, USA.</title>
        <authorList>
            <person name="Schachtman D."/>
        </authorList>
    </citation>
    <scope>NUCLEOTIDE SEQUENCE [LARGE SCALE GENOMIC DNA]</scope>
    <source>
        <strain evidence="2 3">BE308</strain>
    </source>
</reference>
<evidence type="ECO:0000313" key="2">
    <source>
        <dbReference type="EMBL" id="MDR7307771.1"/>
    </source>
</evidence>
<dbReference type="InterPro" id="IPR025695">
    <property type="entry name" value="DoxX-like"/>
</dbReference>
<organism evidence="2 3">
    <name type="scientific">Rhodoferax saidenbachensis</name>
    <dbReference type="NCBI Taxonomy" id="1484693"/>
    <lineage>
        <taxon>Bacteria</taxon>
        <taxon>Pseudomonadati</taxon>
        <taxon>Pseudomonadota</taxon>
        <taxon>Betaproteobacteria</taxon>
        <taxon>Burkholderiales</taxon>
        <taxon>Comamonadaceae</taxon>
        <taxon>Rhodoferax</taxon>
    </lineage>
</organism>
<protein>
    <recommendedName>
        <fullName evidence="4">Epimerase</fullName>
    </recommendedName>
</protein>
<dbReference type="EMBL" id="JAVDXO010000007">
    <property type="protein sequence ID" value="MDR7307771.1"/>
    <property type="molecule type" value="Genomic_DNA"/>
</dbReference>
<sequence>MEYAESRWLRYSLVFVWLATALVSVQELRGQSRMLLVAGGVTDPRLADALVWAGAAVDAVLGLLLLVWPVRRVYGLALLVMLGMTVVATVLQPVLWLHPLGPLTKNVPIGVVLWILMRRSL</sequence>